<evidence type="ECO:0000256" key="1">
    <source>
        <dbReference type="SAM" id="MobiDB-lite"/>
    </source>
</evidence>
<dbReference type="InParanoid" id="A0A6P8HHP2"/>
<keyword evidence="2" id="KW-1185">Reference proteome</keyword>
<dbReference type="AlphaFoldDB" id="A0A6P8HHP2"/>
<dbReference type="KEGG" id="aten:116291444"/>
<accession>A0A6P8HHP2</accession>
<reference evidence="3" key="1">
    <citation type="submission" date="2025-08" db="UniProtKB">
        <authorList>
            <consortium name="RefSeq"/>
        </authorList>
    </citation>
    <scope>IDENTIFICATION</scope>
    <source>
        <tissue evidence="3">Tentacle</tissue>
    </source>
</reference>
<feature type="region of interest" description="Disordered" evidence="1">
    <location>
        <begin position="1"/>
        <end position="31"/>
    </location>
</feature>
<sequence length="284" mass="31489">MSKSYAVSTAKSASKDAQEQKTQSHVTKNTHTYEIRKNASIGDTMQGIFKRAPKKTITSMNADSSKKVGTKYLNYCNENMIGAKNEKIIVQEPWTERVESFLSNHEIEEFPLSKKYFPYSSLGTKSKTALYFSQQHSLVHDPLPPSLGTMSETYVYSSQQHSLVHDPLPLSLGTMSATDLYSSKQHSFVHDTLPLSLGTMSATDLYSSKQHSFVHGTLPLSLGTMSATDLYSSKQHFFIHGTLPLSLGTMSATDLYSSKQPSLVHALNGNTINTTNKDFFSFFG</sequence>
<feature type="compositionally biased region" description="Polar residues" evidence="1">
    <location>
        <begin position="1"/>
        <end position="12"/>
    </location>
</feature>
<proteinExistence type="predicted"/>
<gene>
    <name evidence="3" type="primary">LOC116291444</name>
</gene>
<dbReference type="GeneID" id="116291444"/>
<protein>
    <submittedName>
        <fullName evidence="3">Uncharacterized protein LOC116291444</fullName>
    </submittedName>
</protein>
<organism evidence="2 3">
    <name type="scientific">Actinia tenebrosa</name>
    <name type="common">Australian red waratah sea anemone</name>
    <dbReference type="NCBI Taxonomy" id="6105"/>
    <lineage>
        <taxon>Eukaryota</taxon>
        <taxon>Metazoa</taxon>
        <taxon>Cnidaria</taxon>
        <taxon>Anthozoa</taxon>
        <taxon>Hexacorallia</taxon>
        <taxon>Actiniaria</taxon>
        <taxon>Actiniidae</taxon>
        <taxon>Actinia</taxon>
    </lineage>
</organism>
<evidence type="ECO:0000313" key="2">
    <source>
        <dbReference type="Proteomes" id="UP000515163"/>
    </source>
</evidence>
<dbReference type="RefSeq" id="XP_031554473.1">
    <property type="nucleotide sequence ID" value="XM_031698613.1"/>
</dbReference>
<evidence type="ECO:0000313" key="3">
    <source>
        <dbReference type="RefSeq" id="XP_031554473.1"/>
    </source>
</evidence>
<dbReference type="Proteomes" id="UP000515163">
    <property type="component" value="Unplaced"/>
</dbReference>
<name>A0A6P8HHP2_ACTTE</name>
<feature type="compositionally biased region" description="Polar residues" evidence="1">
    <location>
        <begin position="20"/>
        <end position="30"/>
    </location>
</feature>